<dbReference type="RefSeq" id="WP_269964675.1">
    <property type="nucleotide sequence ID" value="NZ_JAKMUS010000002.1"/>
</dbReference>
<name>A0A9X3RIS5_9CORY</name>
<proteinExistence type="predicted"/>
<keyword evidence="1" id="KW-0808">Transferase</keyword>
<keyword evidence="1" id="KW-0328">Glycosyltransferase</keyword>
<dbReference type="EMBL" id="JAKMUS010000002">
    <property type="protein sequence ID" value="MCZ9293210.1"/>
    <property type="molecule type" value="Genomic_DNA"/>
</dbReference>
<dbReference type="InterPro" id="IPR036087">
    <property type="entry name" value="Nict_dMeBzImd_PRibTrfase_sf"/>
</dbReference>
<reference evidence="1" key="1">
    <citation type="submission" date="2022-02" db="EMBL/GenBank/DDBJ databases">
        <title>Corynebacterium sp. from urogenital microbiome.</title>
        <authorList>
            <person name="Cappelli E.A."/>
            <person name="Ribeiro T.G."/>
            <person name="Peixe L."/>
        </authorList>
    </citation>
    <scope>NUCLEOTIDE SEQUENCE</scope>
    <source>
        <strain evidence="1">C8Ua_172</strain>
    </source>
</reference>
<dbReference type="Proteomes" id="UP001146468">
    <property type="component" value="Unassembled WGS sequence"/>
</dbReference>
<protein>
    <submittedName>
        <fullName evidence="1">Nicotinate-nucleotide--dimethylbenzimidazole phosphoribosyltransferase</fullName>
    </submittedName>
</protein>
<gene>
    <name evidence="1" type="ORF">L8U60_01740</name>
</gene>
<dbReference type="PANTHER" id="PTHR43463:SF1">
    <property type="entry name" value="NICOTINATE-NUCLEOTIDE--DIMETHYLBENZIMIDAZOLE PHOSPHORIBOSYLTRANSFERASE"/>
    <property type="match status" value="1"/>
</dbReference>
<comment type="caution">
    <text evidence="1">The sequence shown here is derived from an EMBL/GenBank/DDBJ whole genome shotgun (WGS) entry which is preliminary data.</text>
</comment>
<dbReference type="Pfam" id="PF02277">
    <property type="entry name" value="DBI_PRT"/>
    <property type="match status" value="1"/>
</dbReference>
<evidence type="ECO:0000313" key="2">
    <source>
        <dbReference type="Proteomes" id="UP001146468"/>
    </source>
</evidence>
<dbReference type="AlphaFoldDB" id="A0A9X3RIS5"/>
<dbReference type="Gene3D" id="3.40.50.10210">
    <property type="match status" value="1"/>
</dbReference>
<organism evidence="1 2">
    <name type="scientific">Corynebacterium meitnerae</name>
    <dbReference type="NCBI Taxonomy" id="2913498"/>
    <lineage>
        <taxon>Bacteria</taxon>
        <taxon>Bacillati</taxon>
        <taxon>Actinomycetota</taxon>
        <taxon>Actinomycetes</taxon>
        <taxon>Mycobacteriales</taxon>
        <taxon>Corynebacteriaceae</taxon>
        <taxon>Corynebacterium</taxon>
    </lineage>
</organism>
<dbReference type="CDD" id="cd02439">
    <property type="entry name" value="DMB-PRT_CobT"/>
    <property type="match status" value="1"/>
</dbReference>
<dbReference type="InterPro" id="IPR003200">
    <property type="entry name" value="Nict_dMeBzImd_PRibTrfase"/>
</dbReference>
<dbReference type="GO" id="GO:0008939">
    <property type="term" value="F:nicotinate-nucleotide-dimethylbenzimidazole phosphoribosyltransferase activity"/>
    <property type="evidence" value="ECO:0007669"/>
    <property type="project" value="InterPro"/>
</dbReference>
<sequence length="338" mass="34757">MRFTNGFTFPPVPSPDLTAQAQVQEAMTVNPRGASFGRFASIGAWMAGCQGEAPPRPIKAARIVVFAGDHGIAERGVSAFTPEASIVQAEEILSGAAPVNTLAQYANASVNLVDVSLNHEAAAIRAGSGPIDVADAMTQEEFLAAAELGAATADREIDSGVDVLVAGDLGVANTTVAAAVLGTLTFTEPVVAVGRGSGINDEVWKVKVSAVRDAMFRARGLRNDIARVLQTISAPDFVALTAFIAQCAVRRTPVLIDGAYTALAAYVAERVAPGTKQWLIAGQVSAEPCTTICLQALDLTPVATLNMSTGQGAGAAAVLPLIISAVDVVGDEMRSQTA</sequence>
<accession>A0A9X3RIS5</accession>
<dbReference type="PANTHER" id="PTHR43463">
    <property type="entry name" value="NICOTINATE-NUCLEOTIDE--DIMETHYLBENZIMIDAZOLE PHOSPHORIBOSYLTRANSFERASE"/>
    <property type="match status" value="1"/>
</dbReference>
<keyword evidence="2" id="KW-1185">Reference proteome</keyword>
<evidence type="ECO:0000313" key="1">
    <source>
        <dbReference type="EMBL" id="MCZ9293210.1"/>
    </source>
</evidence>
<dbReference type="SUPFAM" id="SSF52733">
    <property type="entry name" value="Nicotinate mononucleotide:5,6-dimethylbenzimidazole phosphoribosyltransferase (CobT)"/>
    <property type="match status" value="1"/>
</dbReference>